<dbReference type="InterPro" id="IPR018247">
    <property type="entry name" value="EF_Hand_1_Ca_BS"/>
</dbReference>
<keyword evidence="5" id="KW-1185">Reference proteome</keyword>
<feature type="non-terminal residue" evidence="4">
    <location>
        <position position="159"/>
    </location>
</feature>
<evidence type="ECO:0000259" key="3">
    <source>
        <dbReference type="PROSITE" id="PS50222"/>
    </source>
</evidence>
<evidence type="ECO:0000256" key="1">
    <source>
        <dbReference type="ARBA" id="ARBA00022737"/>
    </source>
</evidence>
<dbReference type="CDD" id="cd00051">
    <property type="entry name" value="EFh"/>
    <property type="match status" value="1"/>
</dbReference>
<comment type="caution">
    <text evidence="4">The sequence shown here is derived from an EMBL/GenBank/DDBJ whole genome shotgun (WGS) entry which is preliminary data.</text>
</comment>
<proteinExistence type="predicted"/>
<keyword evidence="2" id="KW-0106">Calcium</keyword>
<reference evidence="4" key="1">
    <citation type="submission" date="2022-07" db="EMBL/GenBank/DDBJ databases">
        <title>Phylogenomic reconstructions and comparative analyses of Kickxellomycotina fungi.</title>
        <authorList>
            <person name="Reynolds N.K."/>
            <person name="Stajich J.E."/>
            <person name="Barry K."/>
            <person name="Grigoriev I.V."/>
            <person name="Crous P."/>
            <person name="Smith M.E."/>
        </authorList>
    </citation>
    <scope>NUCLEOTIDE SEQUENCE</scope>
    <source>
        <strain evidence="4">NBRC 100468</strain>
    </source>
</reference>
<gene>
    <name evidence="4" type="ORF">H4219_006379</name>
</gene>
<dbReference type="InterPro" id="IPR002048">
    <property type="entry name" value="EF_hand_dom"/>
</dbReference>
<dbReference type="OrthoDB" id="26525at2759"/>
<keyword evidence="1" id="KW-0677">Repeat</keyword>
<dbReference type="EMBL" id="JANBPU010000719">
    <property type="protein sequence ID" value="KAJ1909604.1"/>
    <property type="molecule type" value="Genomic_DNA"/>
</dbReference>
<feature type="domain" description="EF-hand" evidence="3">
    <location>
        <begin position="130"/>
        <end position="159"/>
    </location>
</feature>
<dbReference type="PANTHER" id="PTHR23048:SF0">
    <property type="entry name" value="CALMODULIN LIKE 3"/>
    <property type="match status" value="1"/>
</dbReference>
<evidence type="ECO:0000256" key="2">
    <source>
        <dbReference type="ARBA" id="ARBA00022837"/>
    </source>
</evidence>
<dbReference type="GO" id="GO:0016460">
    <property type="term" value="C:myosin II complex"/>
    <property type="evidence" value="ECO:0007669"/>
    <property type="project" value="TreeGrafter"/>
</dbReference>
<feature type="domain" description="EF-hand" evidence="3">
    <location>
        <begin position="21"/>
        <end position="56"/>
    </location>
</feature>
<dbReference type="PROSITE" id="PS50222">
    <property type="entry name" value="EF_HAND_2"/>
    <property type="match status" value="3"/>
</dbReference>
<dbReference type="FunFam" id="1.10.238.10:FF:000001">
    <property type="entry name" value="Calmodulin 1"/>
    <property type="match status" value="1"/>
</dbReference>
<dbReference type="Pfam" id="PF13499">
    <property type="entry name" value="EF-hand_7"/>
    <property type="match status" value="2"/>
</dbReference>
<name>A0A9W8DLX8_9FUNG</name>
<dbReference type="SMART" id="SM00054">
    <property type="entry name" value="EFh"/>
    <property type="match status" value="3"/>
</dbReference>
<accession>A0A9W8DLX8</accession>
<dbReference type="Proteomes" id="UP001150538">
    <property type="component" value="Unassembled WGS sequence"/>
</dbReference>
<feature type="non-terminal residue" evidence="4">
    <location>
        <position position="1"/>
    </location>
</feature>
<organism evidence="4 5">
    <name type="scientific">Mycoemilia scoparia</name>
    <dbReference type="NCBI Taxonomy" id="417184"/>
    <lineage>
        <taxon>Eukaryota</taxon>
        <taxon>Fungi</taxon>
        <taxon>Fungi incertae sedis</taxon>
        <taxon>Zoopagomycota</taxon>
        <taxon>Kickxellomycotina</taxon>
        <taxon>Kickxellomycetes</taxon>
        <taxon>Kickxellales</taxon>
        <taxon>Kickxellaceae</taxon>
        <taxon>Mycoemilia</taxon>
    </lineage>
</organism>
<dbReference type="PANTHER" id="PTHR23048">
    <property type="entry name" value="MYOSIN LIGHT CHAIN 1, 3"/>
    <property type="match status" value="1"/>
</dbReference>
<feature type="domain" description="EF-hand" evidence="3">
    <location>
        <begin position="94"/>
        <end position="129"/>
    </location>
</feature>
<evidence type="ECO:0000313" key="5">
    <source>
        <dbReference type="Proteomes" id="UP001150538"/>
    </source>
</evidence>
<dbReference type="InterPro" id="IPR050230">
    <property type="entry name" value="CALM/Myosin/TropC-like"/>
</dbReference>
<evidence type="ECO:0000313" key="4">
    <source>
        <dbReference type="EMBL" id="KAJ1909604.1"/>
    </source>
</evidence>
<dbReference type="GO" id="GO:0005509">
    <property type="term" value="F:calcium ion binding"/>
    <property type="evidence" value="ECO:0007669"/>
    <property type="project" value="InterPro"/>
</dbReference>
<dbReference type="PROSITE" id="PS00018">
    <property type="entry name" value="EF_HAND_1"/>
    <property type="match status" value="1"/>
</dbReference>
<dbReference type="InterPro" id="IPR011992">
    <property type="entry name" value="EF-hand-dom_pair"/>
</dbReference>
<dbReference type="SUPFAM" id="SSF47473">
    <property type="entry name" value="EF-hand"/>
    <property type="match status" value="1"/>
</dbReference>
<sequence length="159" mass="17683">TAADTRSLAASSIQNQELSKEDIDRYKEAFQLFDQGNDGCINRQDLAVTIRSLGFIISEQEVDAIYSSLNKSGNGVEFPDFLSMMAARKKEDPDDEKELTETFKVFDQDGDGWIDGDDLARALSSIGERMPREEVDELIKAANVSGSGKLSYEEFVKLL</sequence>
<dbReference type="AlphaFoldDB" id="A0A9W8DLX8"/>
<protein>
    <recommendedName>
        <fullName evidence="3">EF-hand domain-containing protein</fullName>
    </recommendedName>
</protein>
<dbReference type="Gene3D" id="1.10.238.10">
    <property type="entry name" value="EF-hand"/>
    <property type="match status" value="2"/>
</dbReference>